<reference evidence="1 2" key="1">
    <citation type="journal article" date="2015" name="Nature">
        <title>rRNA introns, odd ribosomes, and small enigmatic genomes across a large radiation of phyla.</title>
        <authorList>
            <person name="Brown C.T."/>
            <person name="Hug L.A."/>
            <person name="Thomas B.C."/>
            <person name="Sharon I."/>
            <person name="Castelle C.J."/>
            <person name="Singh A."/>
            <person name="Wilkins M.J."/>
            <person name="Williams K.H."/>
            <person name="Banfield J.F."/>
        </authorList>
    </citation>
    <scope>NUCLEOTIDE SEQUENCE [LARGE SCALE GENOMIC DNA]</scope>
</reference>
<dbReference type="InterPro" id="IPR014942">
    <property type="entry name" value="AbiEii"/>
</dbReference>
<evidence type="ECO:0000313" key="2">
    <source>
        <dbReference type="Proteomes" id="UP000034543"/>
    </source>
</evidence>
<name>A0A0G1CEA1_9BACT</name>
<gene>
    <name evidence="1" type="ORF">UV59_C0033G0002</name>
</gene>
<protein>
    <recommendedName>
        <fullName evidence="3">Nucleotidyl transferase AbiEii/AbiGii toxin family protein</fullName>
    </recommendedName>
</protein>
<organism evidence="1 2">
    <name type="scientific">Candidatus Gottesmanbacteria bacterium GW2011_GWA1_43_11</name>
    <dbReference type="NCBI Taxonomy" id="1618436"/>
    <lineage>
        <taxon>Bacteria</taxon>
        <taxon>Candidatus Gottesmaniibacteriota</taxon>
    </lineage>
</organism>
<evidence type="ECO:0008006" key="3">
    <source>
        <dbReference type="Google" id="ProtNLM"/>
    </source>
</evidence>
<sequence>MTKLYLDILDEPRKNVFEALQKLPKSLPLGGGTGLALQLGHRFSYDFDLFSTEPITRNWYRKLTEIFGYQPVKRTDSTDQLTVELKHGIQITILYYWYKPLYPLVSTSSLSLFDMRDIATDKAYTLGRRNVWRDYVDFYFLLQQPNMNLLTIIEDAQKRFGNEFSPKLFLEQLAYTNDIVDTAITFVTETHSKEKVTGFLQKEVRETAQKLISTT</sequence>
<dbReference type="EMBL" id="LCFB01000033">
    <property type="protein sequence ID" value="KKS83704.1"/>
    <property type="molecule type" value="Genomic_DNA"/>
</dbReference>
<proteinExistence type="predicted"/>
<dbReference type="Pfam" id="PF08843">
    <property type="entry name" value="AbiEii"/>
    <property type="match status" value="1"/>
</dbReference>
<comment type="caution">
    <text evidence="1">The sequence shown here is derived from an EMBL/GenBank/DDBJ whole genome shotgun (WGS) entry which is preliminary data.</text>
</comment>
<evidence type="ECO:0000313" key="1">
    <source>
        <dbReference type="EMBL" id="KKS83704.1"/>
    </source>
</evidence>
<dbReference type="STRING" id="1618436.UV59_C0033G0002"/>
<accession>A0A0G1CEA1</accession>
<dbReference type="Proteomes" id="UP000034543">
    <property type="component" value="Unassembled WGS sequence"/>
</dbReference>
<dbReference type="AlphaFoldDB" id="A0A0G1CEA1"/>